<evidence type="ECO:0000256" key="1">
    <source>
        <dbReference type="SAM" id="SignalP"/>
    </source>
</evidence>
<keyword evidence="1" id="KW-0732">Signal</keyword>
<protein>
    <recommendedName>
        <fullName evidence="4">Lipoprotein</fullName>
    </recommendedName>
</protein>
<dbReference type="PROSITE" id="PS51257">
    <property type="entry name" value="PROKAR_LIPOPROTEIN"/>
    <property type="match status" value="1"/>
</dbReference>
<organism evidence="2 3">
    <name type="scientific">Cytobacillus solani</name>
    <dbReference type="NCBI Taxonomy" id="1637975"/>
    <lineage>
        <taxon>Bacteria</taxon>
        <taxon>Bacillati</taxon>
        <taxon>Bacillota</taxon>
        <taxon>Bacilli</taxon>
        <taxon>Bacillales</taxon>
        <taxon>Bacillaceae</taxon>
        <taxon>Cytobacillus</taxon>
    </lineage>
</organism>
<sequence length="384" mass="43809">MKNYIYILSLLMLAGMAACSQKLDTTIKIENIDIKKDNQQSSDKKLAVLTEGKEKKETIWLKEKALYQFEAVADEFEYTVFIFADDEKSRLNEAPSDSANKGEQLYTGHYSMYLAEKDSTVAYKQGVLEQKGELTFSSSAVQAYPLILGENTIIAVIDSESHPKFYFINDGEIKEVQQNESILPIVGTKVKAINQKFIQTAHLVDGEDWIYTTWGFDKESMILFKHDETLVEGQEGEKWYKLWSEKSEYFFPFLNIELTSEVLEKAKQGIPLGSPYPIGTSISNIKKSDPHYFDEGIDVDGIPYVLYPEITYYFEEATGIVNAVSIPGERLKTTLTNVKKMFGTPDQEMKKNEGELAVYLAENYSIEILTDKDGKVERMYLRKK</sequence>
<dbReference type="STRING" id="1637975.AN957_04560"/>
<reference evidence="2 3" key="1">
    <citation type="submission" date="2015-09" db="EMBL/GenBank/DDBJ databases">
        <title>Genome sequencing project for genomic taxonomy and phylogenomics of Bacillus-like bacteria.</title>
        <authorList>
            <person name="Liu B."/>
            <person name="Wang J."/>
            <person name="Zhu Y."/>
            <person name="Liu G."/>
            <person name="Chen Q."/>
            <person name="Chen Z."/>
            <person name="Lan J."/>
            <person name="Che J."/>
            <person name="Ge C."/>
            <person name="Shi H."/>
            <person name="Pan Z."/>
            <person name="Liu X."/>
        </authorList>
    </citation>
    <scope>NUCLEOTIDE SEQUENCE [LARGE SCALE GENOMIC DNA]</scope>
    <source>
        <strain evidence="2 3">FJAT-18043</strain>
    </source>
</reference>
<dbReference type="Proteomes" id="UP000050996">
    <property type="component" value="Unassembled WGS sequence"/>
</dbReference>
<evidence type="ECO:0000313" key="2">
    <source>
        <dbReference type="EMBL" id="KQL17951.1"/>
    </source>
</evidence>
<accession>A0A0Q3VF52</accession>
<evidence type="ECO:0008006" key="4">
    <source>
        <dbReference type="Google" id="ProtNLM"/>
    </source>
</evidence>
<keyword evidence="3" id="KW-1185">Reference proteome</keyword>
<evidence type="ECO:0000313" key="3">
    <source>
        <dbReference type="Proteomes" id="UP000050996"/>
    </source>
</evidence>
<dbReference type="AlphaFoldDB" id="A0A0Q3VF52"/>
<dbReference type="RefSeq" id="WP_056682551.1">
    <property type="nucleotide sequence ID" value="NZ_CP085712.1"/>
</dbReference>
<comment type="caution">
    <text evidence="2">The sequence shown here is derived from an EMBL/GenBank/DDBJ whole genome shotgun (WGS) entry which is preliminary data.</text>
</comment>
<dbReference type="PATRIC" id="fig|1637975.4.peg.596"/>
<feature type="chain" id="PRO_5039572428" description="Lipoprotein" evidence="1">
    <location>
        <begin position="18"/>
        <end position="384"/>
    </location>
</feature>
<name>A0A0Q3VF52_9BACI</name>
<dbReference type="EMBL" id="LJIX01000006">
    <property type="protein sequence ID" value="KQL17951.1"/>
    <property type="molecule type" value="Genomic_DNA"/>
</dbReference>
<gene>
    <name evidence="2" type="ORF">AN957_04560</name>
</gene>
<feature type="signal peptide" evidence="1">
    <location>
        <begin position="1"/>
        <end position="17"/>
    </location>
</feature>
<proteinExistence type="predicted"/>